<dbReference type="CDD" id="cd09237">
    <property type="entry name" value="V_ScBro1_like"/>
    <property type="match status" value="1"/>
</dbReference>
<dbReference type="InterPro" id="IPR025304">
    <property type="entry name" value="ALIX_V_dom"/>
</dbReference>
<feature type="domain" description="BRO1" evidence="7">
    <location>
        <begin position="4"/>
        <end position="400"/>
    </location>
</feature>
<proteinExistence type="predicted"/>
<comment type="subcellular location">
    <subcellularLocation>
        <location evidence="2">Cytoplasm</location>
    </subcellularLocation>
    <subcellularLocation>
        <location evidence="1">Endosome</location>
    </subcellularLocation>
</comment>
<dbReference type="STRING" id="1071378.G0W8V8"/>
<dbReference type="GO" id="GO:0070676">
    <property type="term" value="P:intralumenal vesicle formation"/>
    <property type="evidence" value="ECO:0007669"/>
    <property type="project" value="EnsemblFungi"/>
</dbReference>
<dbReference type="EMBL" id="HE580269">
    <property type="protein sequence ID" value="CCD24219.1"/>
    <property type="molecule type" value="Genomic_DNA"/>
</dbReference>
<dbReference type="CDD" id="cd09242">
    <property type="entry name" value="BRO1_ScBro1_like"/>
    <property type="match status" value="1"/>
</dbReference>
<gene>
    <name evidence="8" type="primary">NDAI0C05600</name>
    <name evidence="8" type="ordered locus">NDAI_0C05600</name>
</gene>
<dbReference type="Gene3D" id="1.20.120.560">
    <property type="entry name" value="alix/aip1 in complex with the ypdl late domain"/>
    <property type="match status" value="1"/>
</dbReference>
<dbReference type="Gene3D" id="1.20.140.50">
    <property type="entry name" value="alix/aip1 like domains"/>
    <property type="match status" value="1"/>
</dbReference>
<dbReference type="GO" id="GO:1903561">
    <property type="term" value="C:extracellular vesicle"/>
    <property type="evidence" value="ECO:0007669"/>
    <property type="project" value="EnsemblFungi"/>
</dbReference>
<dbReference type="GO" id="GO:0010008">
    <property type="term" value="C:endosome membrane"/>
    <property type="evidence" value="ECO:0007669"/>
    <property type="project" value="GOC"/>
</dbReference>
<sequence length="864" mass="98325">MKTFIIDLKVKDTEPIDWKKGLSNYLKRSYGSKNWKHFYDEKIAIKLDHLRHNSNGELAPESLLEQNLRYYAFLEHLDQRLANNSSQLRMDFVWYDAQYPLTPRDQKYKQHTLTFEKSSTLFNIAVILSQAANDVCDKDDKLAIGYLSRATACFNYISENFLNSPSTDLQAENAQFLANLCHVEAQELFLQKLLNGPAPEKQASLISKLASAASGLYDKTSNYLKVPEERIIPYGESKWTSILTCKMYVYKSVTAYHYALHLEQEGKYGQAIAYLKLASRSITSSFPFKVWLKDFIDFEGFKDTIETKTKEMEKDNDYIYHDTIPSSVSLESIKPIDAIKCPSWEQQLKSYMETTASDTDSLYKGIVPMEIYEKESIYSEEKAQMLRNEMEATETANLEYTSFVDFTNLPKLITDLEKRYSTSGASSTEDPQVELMRKQLTSYASVIHNSPFNDVDKVIRDISFMRQEILDILVTLPSQEKENSLKLKASLVEASKSDEKLFFLVKPYMEEIKLLNNANLLWSKFNTFDLSSQNQPSLLDIDDKKTETILRKLKVVKKSAEALRVLKEERQRTLSELKEAVNEDDITSLLIGNKDKSDAELKLVFNDEMEKFKPLSTRIEATIFKQASIINEIKLALDDVFSLTGIQDKSSEERNADKKRIEFVDRLEKATNNFTIFVSDIQKGIGFYSSLLKLSKDLASSAKLRMGDNSVSGGQQILPPPLPEHAPSQPPPPQYSRSPPHMGGYGTATIDSQMANLNMNQSPAVPPRNYIPGEFPQSQPQSQQQMSTFSQVPTVPQVQSFPQAQSQMSQGPIVPPKQPPMGINGLLATQRQADNEERELQMNPTSFYNKSSVFDENLYSKYSG</sequence>
<evidence type="ECO:0000256" key="6">
    <source>
        <dbReference type="SAM" id="MobiDB-lite"/>
    </source>
</evidence>
<dbReference type="AlphaFoldDB" id="G0W8V8"/>
<dbReference type="HOGENOM" id="CLU_321635_0_0_1"/>
<dbReference type="GO" id="GO:0035800">
    <property type="term" value="F:deubiquitinase activator activity"/>
    <property type="evidence" value="ECO:0007669"/>
    <property type="project" value="EnsemblFungi"/>
</dbReference>
<dbReference type="KEGG" id="ndi:NDAI_0C05600"/>
<evidence type="ECO:0000256" key="1">
    <source>
        <dbReference type="ARBA" id="ARBA00004177"/>
    </source>
</evidence>
<reference evidence="8 9" key="1">
    <citation type="journal article" date="2011" name="Proc. Natl. Acad. Sci. U.S.A.">
        <title>Evolutionary erosion of yeast sex chromosomes by mating-type switching accidents.</title>
        <authorList>
            <person name="Gordon J.L."/>
            <person name="Armisen D."/>
            <person name="Proux-Wera E."/>
            <person name="Oheigeartaigh S.S."/>
            <person name="Byrne K.P."/>
            <person name="Wolfe K.H."/>
        </authorList>
    </citation>
    <scope>NUCLEOTIDE SEQUENCE [LARGE SCALE GENOMIC DNA]</scope>
    <source>
        <strain evidence="9">ATCC 10597 / BCRC 20456 / CBS 421 / NBRC 0211 / NRRL Y-12639</strain>
    </source>
</reference>
<dbReference type="GO" id="GO:0016579">
    <property type="term" value="P:protein deubiquitination"/>
    <property type="evidence" value="ECO:0007669"/>
    <property type="project" value="EnsemblFungi"/>
</dbReference>
<dbReference type="GO" id="GO:0072671">
    <property type="term" value="P:mitochondria-associated ubiquitin-dependent protein catabolic process"/>
    <property type="evidence" value="ECO:0007669"/>
    <property type="project" value="EnsemblFungi"/>
</dbReference>
<dbReference type="Pfam" id="PF13949">
    <property type="entry name" value="ALIX_LYPXL_bnd"/>
    <property type="match status" value="1"/>
</dbReference>
<evidence type="ECO:0000256" key="3">
    <source>
        <dbReference type="ARBA" id="ARBA00022490"/>
    </source>
</evidence>
<feature type="compositionally biased region" description="Low complexity" evidence="6">
    <location>
        <begin position="777"/>
        <end position="791"/>
    </location>
</feature>
<evidence type="ECO:0000313" key="8">
    <source>
        <dbReference type="EMBL" id="CCD24219.1"/>
    </source>
</evidence>
<dbReference type="GO" id="GO:0036010">
    <property type="term" value="P:protein localization to endosome"/>
    <property type="evidence" value="ECO:0007669"/>
    <property type="project" value="EnsemblFungi"/>
</dbReference>
<feature type="region of interest" description="Disordered" evidence="6">
    <location>
        <begin position="706"/>
        <end position="824"/>
    </location>
</feature>
<keyword evidence="9" id="KW-1185">Reference proteome</keyword>
<evidence type="ECO:0000256" key="4">
    <source>
        <dbReference type="ARBA" id="ARBA00022753"/>
    </source>
</evidence>
<dbReference type="Proteomes" id="UP000000689">
    <property type="component" value="Chromosome 3"/>
</dbReference>
<evidence type="ECO:0000313" key="9">
    <source>
        <dbReference type="Proteomes" id="UP000000689"/>
    </source>
</evidence>
<dbReference type="Gene3D" id="1.25.40.280">
    <property type="entry name" value="alix/aip1 like domains"/>
    <property type="match status" value="1"/>
</dbReference>
<keyword evidence="4" id="KW-0967">Endosome</keyword>
<dbReference type="GO" id="GO:1904669">
    <property type="term" value="P:ATP export"/>
    <property type="evidence" value="ECO:0007669"/>
    <property type="project" value="EnsemblFungi"/>
</dbReference>
<dbReference type="PANTHER" id="PTHR23030:SF30">
    <property type="entry name" value="TYROSINE-PROTEIN PHOSPHATASE NON-RECEPTOR TYPE 23"/>
    <property type="match status" value="1"/>
</dbReference>
<dbReference type="GO" id="GO:0043328">
    <property type="term" value="P:protein transport to vacuole involved in ubiquitin-dependent protein catabolic process via the multivesicular body sorting pathway"/>
    <property type="evidence" value="ECO:0007669"/>
    <property type="project" value="EnsemblFungi"/>
</dbReference>
<dbReference type="PANTHER" id="PTHR23030">
    <property type="entry name" value="PCD6 INTERACTING PROTEIN-RELATED"/>
    <property type="match status" value="1"/>
</dbReference>
<dbReference type="SMART" id="SM01041">
    <property type="entry name" value="BRO1"/>
    <property type="match status" value="1"/>
</dbReference>
<dbReference type="eggNOG" id="KOG2220">
    <property type="taxonomic scope" value="Eukaryota"/>
</dbReference>
<dbReference type="Pfam" id="PF03097">
    <property type="entry name" value="BRO1"/>
    <property type="match status" value="1"/>
</dbReference>
<dbReference type="OrthoDB" id="2141925at2759"/>
<keyword evidence="3" id="KW-0963">Cytoplasm</keyword>
<dbReference type="GeneID" id="11496569"/>
<protein>
    <recommendedName>
        <fullName evidence="5">BRO domain-containing protein 1</fullName>
    </recommendedName>
</protein>
<dbReference type="InterPro" id="IPR004328">
    <property type="entry name" value="BRO1_dom"/>
</dbReference>
<dbReference type="OMA" id="YLKRSYG"/>
<feature type="compositionally biased region" description="Polar residues" evidence="6">
    <location>
        <begin position="749"/>
        <end position="763"/>
    </location>
</feature>
<accession>G0W8V8</accession>
<dbReference type="InterPro" id="IPR038499">
    <property type="entry name" value="BRO1_sf"/>
</dbReference>
<name>G0W8V8_NAUDC</name>
<dbReference type="PROSITE" id="PS51180">
    <property type="entry name" value="BRO1"/>
    <property type="match status" value="1"/>
</dbReference>
<dbReference type="RefSeq" id="XP_003669462.1">
    <property type="nucleotide sequence ID" value="XM_003669414.1"/>
</dbReference>
<organism evidence="8 9">
    <name type="scientific">Naumovozyma dairenensis (strain ATCC 10597 / BCRC 20456 / CBS 421 / NBRC 0211 / NRRL Y-12639)</name>
    <name type="common">Saccharomyces dairenensis</name>
    <dbReference type="NCBI Taxonomy" id="1071378"/>
    <lineage>
        <taxon>Eukaryota</taxon>
        <taxon>Fungi</taxon>
        <taxon>Dikarya</taxon>
        <taxon>Ascomycota</taxon>
        <taxon>Saccharomycotina</taxon>
        <taxon>Saccharomycetes</taxon>
        <taxon>Saccharomycetales</taxon>
        <taxon>Saccharomycetaceae</taxon>
        <taxon>Naumovozyma</taxon>
    </lineage>
</organism>
<evidence type="ECO:0000256" key="2">
    <source>
        <dbReference type="ARBA" id="ARBA00004496"/>
    </source>
</evidence>
<dbReference type="GO" id="GO:1903003">
    <property type="term" value="P:positive regulation of protein deubiquitination"/>
    <property type="evidence" value="ECO:0007669"/>
    <property type="project" value="EnsemblFungi"/>
</dbReference>
<evidence type="ECO:0000259" key="7">
    <source>
        <dbReference type="PROSITE" id="PS51180"/>
    </source>
</evidence>
<feature type="compositionally biased region" description="Pro residues" evidence="6">
    <location>
        <begin position="718"/>
        <end position="734"/>
    </location>
</feature>
<evidence type="ECO:0000256" key="5">
    <source>
        <dbReference type="ARBA" id="ARBA00041284"/>
    </source>
</evidence>
<feature type="compositionally biased region" description="Polar residues" evidence="6">
    <location>
        <begin position="792"/>
        <end position="810"/>
    </location>
</feature>